<evidence type="ECO:0008006" key="4">
    <source>
        <dbReference type="Google" id="ProtNLM"/>
    </source>
</evidence>
<dbReference type="RefSeq" id="WP_188070685.1">
    <property type="nucleotide sequence ID" value="NZ_BSPS01000007.1"/>
</dbReference>
<keyword evidence="1" id="KW-0732">Signal</keyword>
<feature type="chain" id="PRO_5030785310" description="Secreted protein" evidence="1">
    <location>
        <begin position="24"/>
        <end position="136"/>
    </location>
</feature>
<proteinExistence type="predicted"/>
<sequence>MKPRFALLALPLALALTPANAGAADRTPEARLAEHLKGYEPSGPPTRCIPLRNIRSSQIFDRTAIVYDMGGGLRYLNRPSSGESSLRRGDVMVTDTRSPDLCSIDIVRMYDSASRMQTGFVGLGEFIPYRKAKAPK</sequence>
<evidence type="ECO:0000256" key="1">
    <source>
        <dbReference type="SAM" id="SignalP"/>
    </source>
</evidence>
<accession>A0A7W6FNT3</accession>
<organism evidence="2 3">
    <name type="scientific">Sphingobium jiangsuense</name>
    <dbReference type="NCBI Taxonomy" id="870476"/>
    <lineage>
        <taxon>Bacteria</taxon>
        <taxon>Pseudomonadati</taxon>
        <taxon>Pseudomonadota</taxon>
        <taxon>Alphaproteobacteria</taxon>
        <taxon>Sphingomonadales</taxon>
        <taxon>Sphingomonadaceae</taxon>
        <taxon>Sphingobium</taxon>
    </lineage>
</organism>
<evidence type="ECO:0000313" key="3">
    <source>
        <dbReference type="Proteomes" id="UP000571950"/>
    </source>
</evidence>
<comment type="caution">
    <text evidence="2">The sequence shown here is derived from an EMBL/GenBank/DDBJ whole genome shotgun (WGS) entry which is preliminary data.</text>
</comment>
<protein>
    <recommendedName>
        <fullName evidence="4">Secreted protein</fullName>
    </recommendedName>
</protein>
<keyword evidence="3" id="KW-1185">Reference proteome</keyword>
<feature type="signal peptide" evidence="1">
    <location>
        <begin position="1"/>
        <end position="23"/>
    </location>
</feature>
<dbReference type="AlphaFoldDB" id="A0A7W6FNT3"/>
<evidence type="ECO:0000313" key="2">
    <source>
        <dbReference type="EMBL" id="MBB3925138.1"/>
    </source>
</evidence>
<gene>
    <name evidence="2" type="ORF">GGR43_000839</name>
</gene>
<name>A0A7W6FNT3_9SPHN</name>
<dbReference type="EMBL" id="JACIDT010000002">
    <property type="protein sequence ID" value="MBB3925138.1"/>
    <property type="molecule type" value="Genomic_DNA"/>
</dbReference>
<reference evidence="2 3" key="1">
    <citation type="submission" date="2020-08" db="EMBL/GenBank/DDBJ databases">
        <title>Genomic Encyclopedia of Type Strains, Phase IV (KMG-IV): sequencing the most valuable type-strain genomes for metagenomic binning, comparative biology and taxonomic classification.</title>
        <authorList>
            <person name="Goeker M."/>
        </authorList>
    </citation>
    <scope>NUCLEOTIDE SEQUENCE [LARGE SCALE GENOMIC DNA]</scope>
    <source>
        <strain evidence="2 3">DSM 26189</strain>
    </source>
</reference>
<dbReference type="Proteomes" id="UP000571950">
    <property type="component" value="Unassembled WGS sequence"/>
</dbReference>